<gene>
    <name evidence="2" type="ORF">G5C51_09595</name>
</gene>
<dbReference type="Gene3D" id="3.10.450.50">
    <property type="match status" value="1"/>
</dbReference>
<sequence>MKPLAQSTPEQFIADFFATLHQEVVVGDHDPAPALARFYAPDIVMVSDGIHLDWDRLVAHIRPVRRNLVADGEPRFEVHEAIADGDRIAARLTIHATTRKKRISTECIGFYDFLPDGRLHRSCGFTRTIKGD</sequence>
<comment type="caution">
    <text evidence="2">The sequence shown here is derived from an EMBL/GenBank/DDBJ whole genome shotgun (WGS) entry which is preliminary data.</text>
</comment>
<dbReference type="Proteomes" id="UP000481583">
    <property type="component" value="Unassembled WGS sequence"/>
</dbReference>
<dbReference type="InterPro" id="IPR037401">
    <property type="entry name" value="SnoaL-like"/>
</dbReference>
<protein>
    <submittedName>
        <fullName evidence="2">Nuclear transport factor 2 family protein</fullName>
    </submittedName>
</protein>
<organism evidence="2 3">
    <name type="scientific">Streptomyces coryli</name>
    <dbReference type="NCBI Taxonomy" id="1128680"/>
    <lineage>
        <taxon>Bacteria</taxon>
        <taxon>Bacillati</taxon>
        <taxon>Actinomycetota</taxon>
        <taxon>Actinomycetes</taxon>
        <taxon>Kitasatosporales</taxon>
        <taxon>Streptomycetaceae</taxon>
        <taxon>Streptomyces</taxon>
    </lineage>
</organism>
<dbReference type="AlphaFoldDB" id="A0A6G4TXI4"/>
<name>A0A6G4TXI4_9ACTN</name>
<accession>A0A6G4TXI4</accession>
<dbReference type="InterPro" id="IPR032710">
    <property type="entry name" value="NTF2-like_dom_sf"/>
</dbReference>
<feature type="domain" description="SnoaL-like" evidence="1">
    <location>
        <begin position="26"/>
        <end position="119"/>
    </location>
</feature>
<proteinExistence type="predicted"/>
<dbReference type="SUPFAM" id="SSF54427">
    <property type="entry name" value="NTF2-like"/>
    <property type="match status" value="1"/>
</dbReference>
<dbReference type="RefSeq" id="WP_165234935.1">
    <property type="nucleotide sequence ID" value="NZ_JAAKZV010000028.1"/>
</dbReference>
<evidence type="ECO:0000259" key="1">
    <source>
        <dbReference type="Pfam" id="PF12680"/>
    </source>
</evidence>
<keyword evidence="3" id="KW-1185">Reference proteome</keyword>
<dbReference type="Pfam" id="PF12680">
    <property type="entry name" value="SnoaL_2"/>
    <property type="match status" value="1"/>
</dbReference>
<evidence type="ECO:0000313" key="3">
    <source>
        <dbReference type="Proteomes" id="UP000481583"/>
    </source>
</evidence>
<evidence type="ECO:0000313" key="2">
    <source>
        <dbReference type="EMBL" id="NGN64156.1"/>
    </source>
</evidence>
<reference evidence="2 3" key="1">
    <citation type="submission" date="2020-02" db="EMBL/GenBank/DDBJ databases">
        <title>Whole-genome analyses of novel actinobacteria.</title>
        <authorList>
            <person name="Sahin N."/>
        </authorList>
    </citation>
    <scope>NUCLEOTIDE SEQUENCE [LARGE SCALE GENOMIC DNA]</scope>
    <source>
        <strain evidence="2 3">A7024</strain>
    </source>
</reference>
<dbReference type="EMBL" id="JAAKZV010000028">
    <property type="protein sequence ID" value="NGN64156.1"/>
    <property type="molecule type" value="Genomic_DNA"/>
</dbReference>